<dbReference type="AlphaFoldDB" id="A0A1Y2IEQ5"/>
<accession>A0A1Y2IEQ5</accession>
<proteinExistence type="predicted"/>
<organism evidence="1 2">
    <name type="scientific">Trametes coccinea (strain BRFM310)</name>
    <name type="common">Pycnoporus coccineus</name>
    <dbReference type="NCBI Taxonomy" id="1353009"/>
    <lineage>
        <taxon>Eukaryota</taxon>
        <taxon>Fungi</taxon>
        <taxon>Dikarya</taxon>
        <taxon>Basidiomycota</taxon>
        <taxon>Agaricomycotina</taxon>
        <taxon>Agaricomycetes</taxon>
        <taxon>Polyporales</taxon>
        <taxon>Polyporaceae</taxon>
        <taxon>Trametes</taxon>
    </lineage>
</organism>
<dbReference type="Proteomes" id="UP000193067">
    <property type="component" value="Unassembled WGS sequence"/>
</dbReference>
<sequence>MVSSSPRAFYQVMAMSCTVPGSRGTVVRPCHHMLMGVFAASCQCESDIATAPSVMDLRPLKSSFAIVQEDSLTSAIPACQIIAIHAILTRMPSAMGSLEKCI</sequence>
<gene>
    <name evidence="1" type="ORF">PYCCODRAFT_815610</name>
</gene>
<protein>
    <submittedName>
        <fullName evidence="1">Uncharacterized protein</fullName>
    </submittedName>
</protein>
<dbReference type="EMBL" id="KZ084126">
    <property type="protein sequence ID" value="OSC99578.1"/>
    <property type="molecule type" value="Genomic_DNA"/>
</dbReference>
<name>A0A1Y2IEQ5_TRAC3</name>
<reference evidence="1 2" key="1">
    <citation type="journal article" date="2015" name="Biotechnol. Biofuels">
        <title>Enhanced degradation of softwood versus hardwood by the white-rot fungus Pycnoporus coccineus.</title>
        <authorList>
            <person name="Couturier M."/>
            <person name="Navarro D."/>
            <person name="Chevret D."/>
            <person name="Henrissat B."/>
            <person name="Piumi F."/>
            <person name="Ruiz-Duenas F.J."/>
            <person name="Martinez A.T."/>
            <person name="Grigoriev I.V."/>
            <person name="Riley R."/>
            <person name="Lipzen A."/>
            <person name="Berrin J.G."/>
            <person name="Master E.R."/>
            <person name="Rosso M.N."/>
        </authorList>
    </citation>
    <scope>NUCLEOTIDE SEQUENCE [LARGE SCALE GENOMIC DNA]</scope>
    <source>
        <strain evidence="1 2">BRFM310</strain>
    </source>
</reference>
<keyword evidence="2" id="KW-1185">Reference proteome</keyword>
<evidence type="ECO:0000313" key="2">
    <source>
        <dbReference type="Proteomes" id="UP000193067"/>
    </source>
</evidence>
<evidence type="ECO:0000313" key="1">
    <source>
        <dbReference type="EMBL" id="OSC99578.1"/>
    </source>
</evidence>